<evidence type="ECO:0000256" key="3">
    <source>
        <dbReference type="SAM" id="SignalP"/>
    </source>
</evidence>
<dbReference type="Gene3D" id="3.40.50.720">
    <property type="entry name" value="NAD(P)-binding Rossmann-like Domain"/>
    <property type="match status" value="2"/>
</dbReference>
<evidence type="ECO:0000256" key="1">
    <source>
        <dbReference type="ARBA" id="ARBA00023002"/>
    </source>
</evidence>
<dbReference type="GO" id="GO:0016491">
    <property type="term" value="F:oxidoreductase activity"/>
    <property type="evidence" value="ECO:0007669"/>
    <property type="project" value="UniProtKB-KW"/>
</dbReference>
<name>A0AAR5PTG5_DENPD</name>
<dbReference type="GO" id="GO:0051287">
    <property type="term" value="F:NAD binding"/>
    <property type="evidence" value="ECO:0007669"/>
    <property type="project" value="InterPro"/>
</dbReference>
<keyword evidence="2" id="KW-0520">NAD</keyword>
<protein>
    <recommendedName>
        <fullName evidence="4">D-isomer specific 2-hydroxyacid dehydrogenase NAD-binding domain-containing protein</fullName>
    </recommendedName>
</protein>
<dbReference type="CDD" id="cd05300">
    <property type="entry name" value="2-Hacid_dh_1"/>
    <property type="match status" value="1"/>
</dbReference>
<dbReference type="PANTHER" id="PTHR43333">
    <property type="entry name" value="2-HACID_DH_C DOMAIN-CONTAINING PROTEIN"/>
    <property type="match status" value="1"/>
</dbReference>
<dbReference type="EnsemblMetazoa" id="XM_019908740.1">
    <property type="protein sequence ID" value="XP_019764299.1"/>
    <property type="gene ID" value="LOC109540385"/>
</dbReference>
<evidence type="ECO:0000256" key="2">
    <source>
        <dbReference type="ARBA" id="ARBA00023027"/>
    </source>
</evidence>
<keyword evidence="3" id="KW-0732">Signal</keyword>
<dbReference type="KEGG" id="dpa:109540385"/>
<proteinExistence type="predicted"/>
<reference evidence="6" key="1">
    <citation type="journal article" date="2013" name="Genome Biol.">
        <title>Draft genome of the mountain pine beetle, Dendroctonus ponderosae Hopkins, a major forest pest.</title>
        <authorList>
            <person name="Keeling C.I."/>
            <person name="Yuen M.M."/>
            <person name="Liao N.Y."/>
            <person name="Docking T.R."/>
            <person name="Chan S.K."/>
            <person name="Taylor G.A."/>
            <person name="Palmquist D.L."/>
            <person name="Jackman S.D."/>
            <person name="Nguyen A."/>
            <person name="Li M."/>
            <person name="Henderson H."/>
            <person name="Janes J.K."/>
            <person name="Zhao Y."/>
            <person name="Pandoh P."/>
            <person name="Moore R."/>
            <person name="Sperling F.A."/>
            <person name="Huber D.P."/>
            <person name="Birol I."/>
            <person name="Jones S.J."/>
            <person name="Bohlmann J."/>
        </authorList>
    </citation>
    <scope>NUCLEOTIDE SEQUENCE</scope>
</reference>
<evidence type="ECO:0000313" key="6">
    <source>
        <dbReference type="Proteomes" id="UP000019118"/>
    </source>
</evidence>
<reference evidence="5" key="2">
    <citation type="submission" date="2024-08" db="UniProtKB">
        <authorList>
            <consortium name="EnsemblMetazoa"/>
        </authorList>
    </citation>
    <scope>IDENTIFICATION</scope>
</reference>
<dbReference type="SUPFAM" id="SSF52283">
    <property type="entry name" value="Formate/glycerate dehydrogenase catalytic domain-like"/>
    <property type="match status" value="1"/>
</dbReference>
<feature type="domain" description="D-isomer specific 2-hydroxyacid dehydrogenase NAD-binding" evidence="4">
    <location>
        <begin position="127"/>
        <end position="309"/>
    </location>
</feature>
<accession>A0AAR5PTG5</accession>
<dbReference type="Proteomes" id="UP000019118">
    <property type="component" value="Unassembled WGS sequence"/>
</dbReference>
<sequence length="344" mass="38666">MAHLCLILFVSSDFSSFADMSRTVAVFSKHSTSLLNKLRELLPSLVFVEVLPSDLSPLKEAEIIVGDYNLIAPHLYQLPKLKWVQGTWAGLDSLWPHIDRQAPPKFPITRTSGENFGTLMREYVIANMVFWERNYFKAIENQKAKLYDRDVSPNDYRSIADLKVAILGVGSIGSIIGRSLKGLGATVYGMGRRATIPLEAPENAYLEKYYTKTGLGHLLSSVDYIVNVLPKTPETTNILGNGMLKHCKNKNVVFINIGRGNVLTELELVQALNEKWISGAILDVFEKEPLPQESQLWTLPNIFITPHISGNSRAQDIAEKFRINLARFEKNEPLVNQVDFDKGY</sequence>
<dbReference type="InterPro" id="IPR036291">
    <property type="entry name" value="NAD(P)-bd_dom_sf"/>
</dbReference>
<dbReference type="Pfam" id="PF02826">
    <property type="entry name" value="2-Hacid_dh_C"/>
    <property type="match status" value="1"/>
</dbReference>
<dbReference type="InterPro" id="IPR006140">
    <property type="entry name" value="D-isomer_DH_NAD-bd"/>
</dbReference>
<dbReference type="PANTHER" id="PTHR43333:SF1">
    <property type="entry name" value="D-ISOMER SPECIFIC 2-HYDROXYACID DEHYDROGENASE NAD-BINDING DOMAIN-CONTAINING PROTEIN"/>
    <property type="match status" value="1"/>
</dbReference>
<keyword evidence="1" id="KW-0560">Oxidoreductase</keyword>
<organism evidence="5 6">
    <name type="scientific">Dendroctonus ponderosae</name>
    <name type="common">Mountain pine beetle</name>
    <dbReference type="NCBI Taxonomy" id="77166"/>
    <lineage>
        <taxon>Eukaryota</taxon>
        <taxon>Metazoa</taxon>
        <taxon>Ecdysozoa</taxon>
        <taxon>Arthropoda</taxon>
        <taxon>Hexapoda</taxon>
        <taxon>Insecta</taxon>
        <taxon>Pterygota</taxon>
        <taxon>Neoptera</taxon>
        <taxon>Endopterygota</taxon>
        <taxon>Coleoptera</taxon>
        <taxon>Polyphaga</taxon>
        <taxon>Cucujiformia</taxon>
        <taxon>Curculionidae</taxon>
        <taxon>Scolytinae</taxon>
        <taxon>Dendroctonus</taxon>
    </lineage>
</organism>
<feature type="signal peptide" evidence="3">
    <location>
        <begin position="1"/>
        <end position="20"/>
    </location>
</feature>
<gene>
    <name evidence="5" type="primary">109540385</name>
</gene>
<evidence type="ECO:0000259" key="4">
    <source>
        <dbReference type="Pfam" id="PF02826"/>
    </source>
</evidence>
<dbReference type="AlphaFoldDB" id="A0AAR5PTG5"/>
<feature type="chain" id="PRO_5043355632" description="D-isomer specific 2-hydroxyacid dehydrogenase NAD-binding domain-containing protein" evidence="3">
    <location>
        <begin position="21"/>
        <end position="344"/>
    </location>
</feature>
<evidence type="ECO:0000313" key="5">
    <source>
        <dbReference type="EnsemblMetazoa" id="XP_019764299.1"/>
    </source>
</evidence>
<keyword evidence="6" id="KW-1185">Reference proteome</keyword>
<dbReference type="SUPFAM" id="SSF51735">
    <property type="entry name" value="NAD(P)-binding Rossmann-fold domains"/>
    <property type="match status" value="1"/>
</dbReference>